<evidence type="ECO:0000313" key="9">
    <source>
        <dbReference type="EMBL" id="AOS85688.1"/>
    </source>
</evidence>
<dbReference type="GO" id="GO:0006754">
    <property type="term" value="P:ATP biosynthetic process"/>
    <property type="evidence" value="ECO:0007669"/>
    <property type="project" value="UniProtKB-KW"/>
</dbReference>
<comment type="subcellular location">
    <subcellularLocation>
        <location evidence="1">Mitochondrion membrane</location>
    </subcellularLocation>
</comment>
<feature type="transmembrane region" description="Helical" evidence="7">
    <location>
        <begin position="15"/>
        <end position="38"/>
    </location>
</feature>
<reference evidence="9" key="1">
    <citation type="submission" date="2016-07" db="EMBL/GenBank/DDBJ databases">
        <title>genome sequences of Naegleria fowleri mitochondria.</title>
        <authorList>
            <person name="Greninger A.L."/>
            <person name="Jerome K."/>
            <person name="Dixon T."/>
        </authorList>
    </citation>
    <scope>NUCLEOTIDE SEQUENCE</scope>
    <source>
        <strain evidence="9">V419</strain>
    </source>
</reference>
<dbReference type="InterPro" id="IPR003319">
    <property type="entry name" value="YMF19-like_N"/>
</dbReference>
<organism evidence="9">
    <name type="scientific">Naegleria fowleri</name>
    <name type="common">Brain eating amoeba</name>
    <dbReference type="NCBI Taxonomy" id="5763"/>
    <lineage>
        <taxon>Eukaryota</taxon>
        <taxon>Discoba</taxon>
        <taxon>Heterolobosea</taxon>
        <taxon>Tetramitia</taxon>
        <taxon>Eutetramitia</taxon>
        <taxon>Vahlkampfiidae</taxon>
        <taxon>Naegleria</taxon>
    </lineage>
</organism>
<keyword evidence="2 7" id="KW-0812">Transmembrane</keyword>
<evidence type="ECO:0000256" key="7">
    <source>
        <dbReference type="SAM" id="Phobius"/>
    </source>
</evidence>
<proteinExistence type="predicted"/>
<dbReference type="EMBL" id="KX580903">
    <property type="protein sequence ID" value="AOS85688.1"/>
    <property type="molecule type" value="Genomic_DNA"/>
</dbReference>
<keyword evidence="5 7" id="KW-0472">Membrane</keyword>
<evidence type="ECO:0000256" key="4">
    <source>
        <dbReference type="ARBA" id="ARBA00023128"/>
    </source>
</evidence>
<gene>
    <name evidence="9" type="primary">atp8</name>
</gene>
<dbReference type="Pfam" id="PF02326">
    <property type="entry name" value="YMF19"/>
    <property type="match status" value="1"/>
</dbReference>
<name>A0A1D8D6L3_NAEFO</name>
<evidence type="ECO:0000259" key="8">
    <source>
        <dbReference type="Pfam" id="PF02326"/>
    </source>
</evidence>
<keyword evidence="4 9" id="KW-0496">Mitochondrion</keyword>
<evidence type="ECO:0000256" key="5">
    <source>
        <dbReference type="ARBA" id="ARBA00023136"/>
    </source>
</evidence>
<evidence type="ECO:0000256" key="2">
    <source>
        <dbReference type="ARBA" id="ARBA00022692"/>
    </source>
</evidence>
<dbReference type="GO" id="GO:0031966">
    <property type="term" value="C:mitochondrial membrane"/>
    <property type="evidence" value="ECO:0007669"/>
    <property type="project" value="UniProtKB-SubCell"/>
</dbReference>
<dbReference type="AlphaFoldDB" id="A0A1D8D6L3"/>
<keyword evidence="3 7" id="KW-1133">Transmembrane helix</keyword>
<evidence type="ECO:0000256" key="3">
    <source>
        <dbReference type="ARBA" id="ARBA00022989"/>
    </source>
</evidence>
<feature type="domain" description="ATP synthase YMF19-like N-terminal" evidence="8">
    <location>
        <begin position="2"/>
        <end position="49"/>
    </location>
</feature>
<keyword evidence="6" id="KW-0066">ATP synthesis</keyword>
<evidence type="ECO:0000256" key="6">
    <source>
        <dbReference type="ARBA" id="ARBA00023310"/>
    </source>
</evidence>
<accession>A0A1D8D6L3</accession>
<geneLocation type="mitochondrion" evidence="9"/>
<evidence type="ECO:0000256" key="1">
    <source>
        <dbReference type="ARBA" id="ARBA00004325"/>
    </source>
</evidence>
<sequence>MPQLDGLIIQSQINFLIFFFIIYFFFLKYILPLISFYMKLKHKLIISNLVWFNKNFSLLVFYRKFFLFSLFKLVNLFKIVGFLKNKTFIFFNLYLMDYLTVNHSLSKKKINVFFE</sequence>
<protein>
    <submittedName>
        <fullName evidence="9">Atp8</fullName>
    </submittedName>
</protein>